<dbReference type="AlphaFoldDB" id="A0A2M8KEG7"/>
<proteinExistence type="predicted"/>
<gene>
    <name evidence="1" type="ORF">COU81_01470</name>
</gene>
<dbReference type="EMBL" id="PFDW01000032">
    <property type="protein sequence ID" value="PJE58308.1"/>
    <property type="molecule type" value="Genomic_DNA"/>
</dbReference>
<name>A0A2M8KEG7_9BACT</name>
<sequence>MRKIKAKATIIIATINNRFVTSLTIPAPSLTMDAVLIPPMFSDKSSNFPDKTSMAVNTYLERIKNHFVIWSIGWNNNEAVAPSSSAPLAQKGIENKKVVNPPATKPFNLIFLLNKFNIFIN</sequence>
<reference evidence="2" key="1">
    <citation type="submission" date="2017-09" db="EMBL/GenBank/DDBJ databases">
        <title>Depth-based differentiation of microbial function through sediment-hosted aquifers and enrichment of novel symbionts in the deep terrestrial subsurface.</title>
        <authorList>
            <person name="Probst A.J."/>
            <person name="Ladd B."/>
            <person name="Jarett J.K."/>
            <person name="Geller-Mcgrath D.E."/>
            <person name="Sieber C.M.K."/>
            <person name="Emerson J.B."/>
            <person name="Anantharaman K."/>
            <person name="Thomas B.C."/>
            <person name="Malmstrom R."/>
            <person name="Stieglmeier M."/>
            <person name="Klingl A."/>
            <person name="Woyke T."/>
            <person name="Ryan C.M."/>
            <person name="Banfield J.F."/>
        </authorList>
    </citation>
    <scope>NUCLEOTIDE SEQUENCE [LARGE SCALE GENOMIC DNA]</scope>
</reference>
<accession>A0A2M8KEG7</accession>
<organism evidence="1 2">
    <name type="scientific">Candidatus Portnoybacteria bacterium CG10_big_fil_rev_8_21_14_0_10_36_7</name>
    <dbReference type="NCBI Taxonomy" id="1974812"/>
    <lineage>
        <taxon>Bacteria</taxon>
        <taxon>Candidatus Portnoyibacteriota</taxon>
    </lineage>
</organism>
<protein>
    <submittedName>
        <fullName evidence="1">Uncharacterized protein</fullName>
    </submittedName>
</protein>
<evidence type="ECO:0000313" key="2">
    <source>
        <dbReference type="Proteomes" id="UP000231450"/>
    </source>
</evidence>
<evidence type="ECO:0000313" key="1">
    <source>
        <dbReference type="EMBL" id="PJE58308.1"/>
    </source>
</evidence>
<dbReference type="Proteomes" id="UP000231450">
    <property type="component" value="Unassembled WGS sequence"/>
</dbReference>
<comment type="caution">
    <text evidence="1">The sequence shown here is derived from an EMBL/GenBank/DDBJ whole genome shotgun (WGS) entry which is preliminary data.</text>
</comment>